<gene>
    <name evidence="2" type="ORF">ACHAW5_002520</name>
</gene>
<dbReference type="PANTHER" id="PTHR35550:SF2">
    <property type="entry name" value="OS05G0401200 PROTEIN"/>
    <property type="match status" value="1"/>
</dbReference>
<dbReference type="AlphaFoldDB" id="A0ABD3QA18"/>
<feature type="signal peptide" evidence="1">
    <location>
        <begin position="1"/>
        <end position="18"/>
    </location>
</feature>
<evidence type="ECO:0000313" key="2">
    <source>
        <dbReference type="EMBL" id="KAL3796834.1"/>
    </source>
</evidence>
<dbReference type="Proteomes" id="UP001530315">
    <property type="component" value="Unassembled WGS sequence"/>
</dbReference>
<evidence type="ECO:0008006" key="4">
    <source>
        <dbReference type="Google" id="ProtNLM"/>
    </source>
</evidence>
<proteinExistence type="predicted"/>
<dbReference type="Pfam" id="PF11317">
    <property type="entry name" value="DUF3119"/>
    <property type="match status" value="1"/>
</dbReference>
<organism evidence="2 3">
    <name type="scientific">Stephanodiscus triporus</name>
    <dbReference type="NCBI Taxonomy" id="2934178"/>
    <lineage>
        <taxon>Eukaryota</taxon>
        <taxon>Sar</taxon>
        <taxon>Stramenopiles</taxon>
        <taxon>Ochrophyta</taxon>
        <taxon>Bacillariophyta</taxon>
        <taxon>Coscinodiscophyceae</taxon>
        <taxon>Thalassiosirophycidae</taxon>
        <taxon>Stephanodiscales</taxon>
        <taxon>Stephanodiscaceae</taxon>
        <taxon>Stephanodiscus</taxon>
    </lineage>
</organism>
<dbReference type="InterPro" id="IPR021467">
    <property type="entry name" value="DUF3119"/>
</dbReference>
<reference evidence="2 3" key="1">
    <citation type="submission" date="2024-10" db="EMBL/GenBank/DDBJ databases">
        <title>Updated reference genomes for cyclostephanoid diatoms.</title>
        <authorList>
            <person name="Roberts W.R."/>
            <person name="Alverson A.J."/>
        </authorList>
    </citation>
    <scope>NUCLEOTIDE SEQUENCE [LARGE SCALE GENOMIC DNA]</scope>
    <source>
        <strain evidence="2 3">AJA276-08</strain>
    </source>
</reference>
<name>A0ABD3QA18_9STRA</name>
<dbReference type="PANTHER" id="PTHR35550">
    <property type="match status" value="1"/>
</dbReference>
<accession>A0ABD3QA18</accession>
<sequence>MKLLGLVASLLHACSCLAFSPHVGYPSSKVVPGSPLRVQTTINRRLLCLHASSSPLDFLQTIFSSPSSSAAKEPPKPQIPDFVTDSDYTLAAAFAVVGIAIIATDHGVGGIIGGGFIALLASLFAVQASRLRFVFDETCFELKTVDSIGSDVLRDSGENIVVGGKNRWEYESFVNWDFYPSLDFPILVYFKETQTPTSDGGGQIHFFPAVANCKQLKEQFELRGCASVKRS</sequence>
<keyword evidence="1" id="KW-0732">Signal</keyword>
<feature type="chain" id="PRO_5044890937" description="Photosystem I assembly protein Ycf4" evidence="1">
    <location>
        <begin position="19"/>
        <end position="231"/>
    </location>
</feature>
<dbReference type="EMBL" id="JALLAZ020000371">
    <property type="protein sequence ID" value="KAL3796834.1"/>
    <property type="molecule type" value="Genomic_DNA"/>
</dbReference>
<keyword evidence="3" id="KW-1185">Reference proteome</keyword>
<evidence type="ECO:0000313" key="3">
    <source>
        <dbReference type="Proteomes" id="UP001530315"/>
    </source>
</evidence>
<comment type="caution">
    <text evidence="2">The sequence shown here is derived from an EMBL/GenBank/DDBJ whole genome shotgun (WGS) entry which is preliminary data.</text>
</comment>
<evidence type="ECO:0000256" key="1">
    <source>
        <dbReference type="SAM" id="SignalP"/>
    </source>
</evidence>
<protein>
    <recommendedName>
        <fullName evidence="4">Photosystem I assembly protein Ycf4</fullName>
    </recommendedName>
</protein>